<evidence type="ECO:0000259" key="16">
    <source>
        <dbReference type="Pfam" id="PF12780"/>
    </source>
</evidence>
<keyword evidence="8" id="KW-0969">Cilium</keyword>
<protein>
    <recommendedName>
        <fullName evidence="22">AAA+ ATPase domain-containing protein</fullName>
    </recommendedName>
</protein>
<keyword evidence="3" id="KW-0493">Microtubule</keyword>
<feature type="coiled-coil region" evidence="12">
    <location>
        <begin position="1800"/>
        <end position="1886"/>
    </location>
</feature>
<dbReference type="GO" id="GO:0030286">
    <property type="term" value="C:dynein complex"/>
    <property type="evidence" value="ECO:0007669"/>
    <property type="project" value="UniProtKB-KW"/>
</dbReference>
<reference evidence="20 21" key="1">
    <citation type="journal article" date="2018" name="Cell">
        <title>The Chara Genome: Secondary Complexity and Implications for Plant Terrestrialization.</title>
        <authorList>
            <person name="Nishiyama T."/>
            <person name="Sakayama H."/>
            <person name="Vries J.D."/>
            <person name="Buschmann H."/>
            <person name="Saint-Marcoux D."/>
            <person name="Ullrich K.K."/>
            <person name="Haas F.B."/>
            <person name="Vanderstraeten L."/>
            <person name="Becker D."/>
            <person name="Lang D."/>
            <person name="Vosolsobe S."/>
            <person name="Rombauts S."/>
            <person name="Wilhelmsson P.K.I."/>
            <person name="Janitza P."/>
            <person name="Kern R."/>
            <person name="Heyl A."/>
            <person name="Rumpler F."/>
            <person name="Villalobos L.I.A.C."/>
            <person name="Clay J.M."/>
            <person name="Skokan R."/>
            <person name="Toyoda A."/>
            <person name="Suzuki Y."/>
            <person name="Kagoshima H."/>
            <person name="Schijlen E."/>
            <person name="Tajeshwar N."/>
            <person name="Catarino B."/>
            <person name="Hetherington A.J."/>
            <person name="Saltykova A."/>
            <person name="Bonnot C."/>
            <person name="Breuninger H."/>
            <person name="Symeonidi A."/>
            <person name="Radhakrishnan G.V."/>
            <person name="Van Nieuwerburgh F."/>
            <person name="Deforce D."/>
            <person name="Chang C."/>
            <person name="Karol K.G."/>
            <person name="Hedrich R."/>
            <person name="Ulvskov P."/>
            <person name="Glockner G."/>
            <person name="Delwiche C.F."/>
            <person name="Petrasek J."/>
            <person name="Van de Peer Y."/>
            <person name="Friml J."/>
            <person name="Beilby M."/>
            <person name="Dolan L."/>
            <person name="Kohara Y."/>
            <person name="Sugano S."/>
            <person name="Fujiyama A."/>
            <person name="Delaux P.-M."/>
            <person name="Quint M."/>
            <person name="TheiBen G."/>
            <person name="Hagemann M."/>
            <person name="Harholt J."/>
            <person name="Dunand C."/>
            <person name="Zachgo S."/>
            <person name="Langdale J."/>
            <person name="Maumus F."/>
            <person name="Straeten D.V.D."/>
            <person name="Gould S.B."/>
            <person name="Rensing S.A."/>
        </authorList>
    </citation>
    <scope>NUCLEOTIDE SEQUENCE [LARGE SCALE GENOMIC DNA]</scope>
    <source>
        <strain evidence="20 21">S276</strain>
    </source>
</reference>
<dbReference type="InterPro" id="IPR043157">
    <property type="entry name" value="Dynein_AAA1S"/>
</dbReference>
<evidence type="ECO:0000256" key="1">
    <source>
        <dbReference type="ARBA" id="ARBA00004430"/>
    </source>
</evidence>
<keyword evidence="11" id="KW-0966">Cell projection</keyword>
<dbReference type="Pfam" id="PF12777">
    <property type="entry name" value="MT"/>
    <property type="match status" value="1"/>
</dbReference>
<keyword evidence="2" id="KW-0963">Cytoplasm</keyword>
<evidence type="ECO:0000259" key="19">
    <source>
        <dbReference type="Pfam" id="PF22597"/>
    </source>
</evidence>
<dbReference type="InterPro" id="IPR027417">
    <property type="entry name" value="P-loop_NTPase"/>
</dbReference>
<dbReference type="Gramene" id="GBG69585">
    <property type="protein sequence ID" value="GBG69585"/>
    <property type="gene ID" value="CBR_g4417"/>
</dbReference>
<dbReference type="Gene3D" id="1.10.472.130">
    <property type="match status" value="1"/>
</dbReference>
<dbReference type="GO" id="GO:0051959">
    <property type="term" value="F:dynein light intermediate chain binding"/>
    <property type="evidence" value="ECO:0007669"/>
    <property type="project" value="InterPro"/>
</dbReference>
<feature type="domain" description="Dynein 2 heavy chain 1 cytoplasmic ATPase lid" evidence="19">
    <location>
        <begin position="1098"/>
        <end position="1183"/>
    </location>
</feature>
<evidence type="ECO:0000256" key="10">
    <source>
        <dbReference type="ARBA" id="ARBA00023212"/>
    </source>
</evidence>
<evidence type="ECO:0000313" key="20">
    <source>
        <dbReference type="EMBL" id="GBG69585.1"/>
    </source>
</evidence>
<dbReference type="Gene3D" id="1.20.920.20">
    <property type="match status" value="1"/>
</dbReference>
<evidence type="ECO:0000256" key="3">
    <source>
        <dbReference type="ARBA" id="ARBA00022701"/>
    </source>
</evidence>
<dbReference type="GO" id="GO:0005930">
    <property type="term" value="C:axoneme"/>
    <property type="evidence" value="ECO:0007669"/>
    <property type="project" value="UniProtKB-SubCell"/>
</dbReference>
<evidence type="ECO:0000256" key="9">
    <source>
        <dbReference type="ARBA" id="ARBA00023175"/>
    </source>
</evidence>
<dbReference type="Gene3D" id="3.40.50.300">
    <property type="entry name" value="P-loop containing nucleotide triphosphate hydrolases"/>
    <property type="match status" value="4"/>
</dbReference>
<dbReference type="Pfam" id="PF12775">
    <property type="entry name" value="AAA_7"/>
    <property type="match status" value="1"/>
</dbReference>
<dbReference type="EMBL" id="BFEA01000117">
    <property type="protein sequence ID" value="GBG69585.1"/>
    <property type="molecule type" value="Genomic_DNA"/>
</dbReference>
<keyword evidence="4" id="KW-0547">Nucleotide-binding</keyword>
<feature type="domain" description="Dynein heavy chain ATP-binding dynein motor region" evidence="17">
    <location>
        <begin position="1947"/>
        <end position="2176"/>
    </location>
</feature>
<sequence>MNPGQRGQHYMELPESLKPLFRPVAMITPDALTIARVLLLAEGFTCFDRLAVKLCLCFRLAADQLSKEQSHYDFGMRSLRTVISWMGKAAHFGAVVHRVRQGMGQTMSSGGDLSKADLVKEEETILQRALLQCTLPKLVGQDLPLFKKLLADLFPEHGSLPSLSSTVHKALADCVRTSLEARNMCAPESFVQKCLQLFDVMSLRHGVMLVGTPGAGKSACLQTLADAISQLSRSQQPLHGPCSVGAHSGGGHGSACRTESPTGQQASLPSWPFAEDLVLTYDVINPKAVDIDHLFGGINQKTHEWRDGIMAAIMRRNRGSRGTMSSTRSALGGEKCNGESCLKGFRDVHWVVLDGPVDPHWVESMNTMLDDSKTLCLASGERISLPPNRILSVIFEVEELCAASPATISRCGMVFVDAKDVGWRPLVSSWIKCLPDSLQARPYRTLLEGLFDRCLPACLDFVGHPDTDPELVGSKQQPEMGSAHKQWLYGYLMPVTLVQGLLRLMEASLRNAGAWENKFSVRDSQSRDSKLEGDSAVTGAASIRGKGGSCITTNRESALLSPGGSTACVSRPVGRSTASGMLSPEEETQGGGIGRANTHGDRELSSCTDDGAALGIAMHPWMHSRDRKNRPVSMWQRQARDLVSWRRLHLSRLNNKAADLFGSCGGRSVRESGLRWDGQGGGATVVPSWEEEDWVGDPVVEGGNWERQQNEWSGSRPKDADDPRGIKAAIASSFLFSLAWSIGGMLSTDASRCGFDRVVQSTAGTDIIRLTGLPEEVGTVFDYYYDTAACVWRRWEDMASHGLGCYHLGSEKVAMWPGKDRLEQEGVGGKFNKFSDRRGGVRLQELIREKRWIADCHVNEEMEALGSDLVVPTAAFTRNEVLISCLLRCNRPVLLCGSVGSGKSIVVSHTLGKLQAAGKCDTLNVRLGAASTPRSIHSTVTHHLEMRRRGVLGPCRHRRMVVFIDDLDMPMADQWGQVPILELLRQMVEHGGYFPIPCGVLFTQVEGLCHVASMRGFRLRRSYHRSGVGPPSRAAHPEETAGAVGFARGNFGLGRRPLAMTGVARLIRHYNVLMFPEQSGSALQTIFSVILEARCCDLAPDTRRLVQPIGRASTEVFVCVRQALLPTPAKAHYVFTPRDLFHLLKGLLCATLDKTITRGQLLRLWLHECHRTFSDRLVSDEDRNVFQSALRAAVVSQFGALEAVNEETSIAPPPINAHVFGHYTRTMNADGSVQAISSYTEVNDVPRWISTMESQLTGYSVEKGYCIPLVLFPEAAEHLSRLLRVFRMPSGHAMLPGLSGSGRRCLVKLAAHIMGYDLLEVDVHRAYGPNEWAQDLQAVLKIAGLGRQPIVLLFLLDHNWNEHESFEKFLENLDQLLLTTEVHELLDTDQRYYVQQELQRLEEADTGPLALEIESGKEREEYLNSQFSRRVKAQLHIAICVSTGGSGGAGVRRMLHTYRSFLSCCTFDWYGNWSTTALKAVARAKFTEDSRLSDLTETQIDGLVNACSAVHLCAEKEAGCYSQEHGKYGSMFVTSKTALSSSASYLEMMGILGCLVENKGKEVRVMSQRLEGGANKLRSTAKLVTAMQKDLENLLDRKESTGEEMERLIASIAAEQKEMDQIIAKVRADEENAKAEAAKHQRLAEEAQQDVNDVVPQVRKAIKELSSLNKKDISEIKSLTKPPPRLIIVLEALCIILRKDPRRVRVPHADNPNKMETIEDYWPVARELLSQVNFVQMLLSFEKDEMDDIIVDKLKPYMENPRFQPDQVGRISMACKSICTWIRAMYNYHSARTHKMIPRVERLEEAKKELVVAQNALEDKHKKLSEIEESLAHLKARYEFARASKQSLLRQAEESVVKIERATRLIKRLEGEHKRWESQMESLRAMRDGLVGDSLLAAAYISYLGAFPAAFRSHMLASWKQALQFANLPFSSAFTLVPFFLKPDEVRKWVAATLPSDNHSLENGIMTWNCLRPCLVLDPQMLATNWIHTIRAQQGVLVDVEAHNVQLKDVCLSSMAKGQWLFVRHVGAVLPPDLLPIIHTGSIAAGNSLRAQDGEVGTVNMSMSLPNGARVAKASGFKCIISSLDVGSRNLEEAGTSINLVDFTVNLDGLYSQLLTLVVEKERPDLEERKTQLLQQHLAYDRQLKETEDRVLMLLSNTTGTILDDEALDQALLSAAATFESIQGPC</sequence>
<dbReference type="FunFam" id="1.20.920.20:FF:000001">
    <property type="entry name" value="dynein heavy chain 2, axonemal"/>
    <property type="match status" value="1"/>
</dbReference>
<dbReference type="Pfam" id="PF12781">
    <property type="entry name" value="AAA_9"/>
    <property type="match status" value="1"/>
</dbReference>
<evidence type="ECO:0000256" key="12">
    <source>
        <dbReference type="SAM" id="Coils"/>
    </source>
</evidence>
<dbReference type="InterPro" id="IPR041466">
    <property type="entry name" value="Dynein_AAA5_ext"/>
</dbReference>
<feature type="domain" description="Dynein heavy chain AAA module D4" evidence="16">
    <location>
        <begin position="1267"/>
        <end position="1540"/>
    </location>
</feature>
<keyword evidence="5" id="KW-0067">ATP-binding</keyword>
<dbReference type="OrthoDB" id="447173at2759"/>
<proteinExistence type="predicted"/>
<comment type="caution">
    <text evidence="20">The sequence shown here is derived from an EMBL/GenBank/DDBJ whole genome shotgun (WGS) entry which is preliminary data.</text>
</comment>
<dbReference type="PANTHER" id="PTHR45703:SF8">
    <property type="entry name" value="DYNEINS HEAVY CHAIN"/>
    <property type="match status" value="1"/>
</dbReference>
<evidence type="ECO:0000256" key="13">
    <source>
        <dbReference type="SAM" id="MobiDB-lite"/>
    </source>
</evidence>
<dbReference type="InterPro" id="IPR054354">
    <property type="entry name" value="DYNC2H1-like_lid"/>
</dbReference>
<feature type="domain" description="Dynein heavy chain AAA 5 extension" evidence="18">
    <location>
        <begin position="720"/>
        <end position="797"/>
    </location>
</feature>
<dbReference type="STRING" id="69332.A0A388KHQ3"/>
<dbReference type="InterPro" id="IPR024743">
    <property type="entry name" value="Dynein_HC_stalk"/>
</dbReference>
<keyword evidence="6" id="KW-0243">Dynein</keyword>
<dbReference type="GO" id="GO:0005524">
    <property type="term" value="F:ATP binding"/>
    <property type="evidence" value="ECO:0007669"/>
    <property type="project" value="UniProtKB-KW"/>
</dbReference>
<dbReference type="Gene3D" id="1.10.8.710">
    <property type="match status" value="1"/>
</dbReference>
<organism evidence="20 21">
    <name type="scientific">Chara braunii</name>
    <name type="common">Braun's stonewort</name>
    <dbReference type="NCBI Taxonomy" id="69332"/>
    <lineage>
        <taxon>Eukaryota</taxon>
        <taxon>Viridiplantae</taxon>
        <taxon>Streptophyta</taxon>
        <taxon>Charophyceae</taxon>
        <taxon>Charales</taxon>
        <taxon>Characeae</taxon>
        <taxon>Chara</taxon>
    </lineage>
</organism>
<keyword evidence="21" id="KW-1185">Reference proteome</keyword>
<dbReference type="GO" id="GO:0007018">
    <property type="term" value="P:microtubule-based movement"/>
    <property type="evidence" value="ECO:0007669"/>
    <property type="project" value="InterPro"/>
</dbReference>
<comment type="subcellular location">
    <subcellularLocation>
        <location evidence="1">Cytoplasm</location>
        <location evidence="1">Cytoskeleton</location>
        <location evidence="1">Cilium axoneme</location>
    </subcellularLocation>
</comment>
<evidence type="ECO:0000256" key="2">
    <source>
        <dbReference type="ARBA" id="ARBA00022490"/>
    </source>
</evidence>
<dbReference type="Pfam" id="PF12780">
    <property type="entry name" value="AAA_8"/>
    <property type="match status" value="1"/>
</dbReference>
<dbReference type="GO" id="GO:0045505">
    <property type="term" value="F:dynein intermediate chain binding"/>
    <property type="evidence" value="ECO:0007669"/>
    <property type="project" value="InterPro"/>
</dbReference>
<dbReference type="PANTHER" id="PTHR45703">
    <property type="entry name" value="DYNEIN HEAVY CHAIN"/>
    <property type="match status" value="1"/>
</dbReference>
<dbReference type="Gene3D" id="6.10.140.1060">
    <property type="match status" value="1"/>
</dbReference>
<dbReference type="Gene3D" id="1.20.920.30">
    <property type="match status" value="1"/>
</dbReference>
<dbReference type="Pfam" id="PF22597">
    <property type="entry name" value="DYN_lid"/>
    <property type="match status" value="1"/>
</dbReference>
<dbReference type="GO" id="GO:0005874">
    <property type="term" value="C:microtubule"/>
    <property type="evidence" value="ECO:0007669"/>
    <property type="project" value="UniProtKB-KW"/>
</dbReference>
<evidence type="ECO:0000313" key="21">
    <source>
        <dbReference type="Proteomes" id="UP000265515"/>
    </source>
</evidence>
<name>A0A388KHQ3_CHABU</name>
<evidence type="ECO:0000256" key="6">
    <source>
        <dbReference type="ARBA" id="ARBA00023017"/>
    </source>
</evidence>
<evidence type="ECO:0000256" key="5">
    <source>
        <dbReference type="ARBA" id="ARBA00022840"/>
    </source>
</evidence>
<dbReference type="SUPFAM" id="SSF52540">
    <property type="entry name" value="P-loop containing nucleoside triphosphate hydrolases"/>
    <property type="match status" value="3"/>
</dbReference>
<dbReference type="InterPro" id="IPR035699">
    <property type="entry name" value="AAA_6"/>
</dbReference>
<gene>
    <name evidence="20" type="ORF">CBR_g4417</name>
</gene>
<evidence type="ECO:0000259" key="18">
    <source>
        <dbReference type="Pfam" id="PF17852"/>
    </source>
</evidence>
<feature type="coiled-coil region" evidence="12">
    <location>
        <begin position="1584"/>
        <end position="1650"/>
    </location>
</feature>
<dbReference type="InterPro" id="IPR035706">
    <property type="entry name" value="AAA_9"/>
</dbReference>
<evidence type="ECO:0000256" key="7">
    <source>
        <dbReference type="ARBA" id="ARBA00023054"/>
    </source>
</evidence>
<feature type="domain" description="Dynein heavy chain coiled coil stalk" evidence="15">
    <location>
        <begin position="1569"/>
        <end position="1917"/>
    </location>
</feature>
<dbReference type="Pfam" id="PF17852">
    <property type="entry name" value="Dynein_AAA_lid"/>
    <property type="match status" value="1"/>
</dbReference>
<dbReference type="Pfam" id="PF12774">
    <property type="entry name" value="AAA_6"/>
    <property type="match status" value="2"/>
</dbReference>
<evidence type="ECO:0000256" key="11">
    <source>
        <dbReference type="ARBA" id="ARBA00023273"/>
    </source>
</evidence>
<dbReference type="Proteomes" id="UP000265515">
    <property type="component" value="Unassembled WGS sequence"/>
</dbReference>
<evidence type="ECO:0000259" key="15">
    <source>
        <dbReference type="Pfam" id="PF12777"/>
    </source>
</evidence>
<evidence type="ECO:0000256" key="8">
    <source>
        <dbReference type="ARBA" id="ARBA00023069"/>
    </source>
</evidence>
<accession>A0A388KHQ3</accession>
<dbReference type="InterPro" id="IPR024317">
    <property type="entry name" value="Dynein_heavy_chain_D4_dom"/>
</dbReference>
<evidence type="ECO:0000259" key="17">
    <source>
        <dbReference type="Pfam" id="PF12781"/>
    </source>
</evidence>
<keyword evidence="10" id="KW-0206">Cytoskeleton</keyword>
<feature type="domain" description="Dynein heavy chain hydrolytic ATP-binding dynein motor region" evidence="14">
    <location>
        <begin position="107"/>
        <end position="218"/>
    </location>
</feature>
<feature type="domain" description="Dynein heavy chain hydrolytic ATP-binding dynein motor region" evidence="14">
    <location>
        <begin position="1"/>
        <end position="88"/>
    </location>
</feature>
<keyword evidence="9" id="KW-0505">Motor protein</keyword>
<dbReference type="InterPro" id="IPR026983">
    <property type="entry name" value="DHC"/>
</dbReference>
<keyword evidence="7 12" id="KW-0175">Coiled coil</keyword>
<evidence type="ECO:0000256" key="4">
    <source>
        <dbReference type="ARBA" id="ARBA00022741"/>
    </source>
</evidence>
<evidence type="ECO:0008006" key="22">
    <source>
        <dbReference type="Google" id="ProtNLM"/>
    </source>
</evidence>
<evidence type="ECO:0000259" key="14">
    <source>
        <dbReference type="Pfam" id="PF12774"/>
    </source>
</evidence>
<feature type="region of interest" description="Disordered" evidence="13">
    <location>
        <begin position="561"/>
        <end position="605"/>
    </location>
</feature>